<evidence type="ECO:0008006" key="9">
    <source>
        <dbReference type="Google" id="ProtNLM"/>
    </source>
</evidence>
<evidence type="ECO:0000256" key="3">
    <source>
        <dbReference type="ARBA" id="ARBA00022989"/>
    </source>
</evidence>
<evidence type="ECO:0000313" key="7">
    <source>
        <dbReference type="EMBL" id="KAK0621808.1"/>
    </source>
</evidence>
<proteinExistence type="predicted"/>
<comment type="caution">
    <text evidence="7">The sequence shown here is derived from an EMBL/GenBank/DDBJ whole genome shotgun (WGS) entry which is preliminary data.</text>
</comment>
<comment type="subcellular location">
    <subcellularLocation>
        <location evidence="1">Membrane</location>
        <topology evidence="1">Multi-pass membrane protein</topology>
    </subcellularLocation>
</comment>
<dbReference type="GO" id="GO:0004930">
    <property type="term" value="F:G protein-coupled receptor activity"/>
    <property type="evidence" value="ECO:0007669"/>
    <property type="project" value="TreeGrafter"/>
</dbReference>
<dbReference type="GO" id="GO:0007189">
    <property type="term" value="P:adenylate cyclase-activating G protein-coupled receptor signaling pathway"/>
    <property type="evidence" value="ECO:0007669"/>
    <property type="project" value="TreeGrafter"/>
</dbReference>
<dbReference type="EMBL" id="JAULSR010000004">
    <property type="protein sequence ID" value="KAK0621808.1"/>
    <property type="molecule type" value="Genomic_DNA"/>
</dbReference>
<evidence type="ECO:0000256" key="6">
    <source>
        <dbReference type="SAM" id="Phobius"/>
    </source>
</evidence>
<dbReference type="AlphaFoldDB" id="A0AA39WUE8"/>
<organism evidence="7 8">
    <name type="scientific">Bombardia bombarda</name>
    <dbReference type="NCBI Taxonomy" id="252184"/>
    <lineage>
        <taxon>Eukaryota</taxon>
        <taxon>Fungi</taxon>
        <taxon>Dikarya</taxon>
        <taxon>Ascomycota</taxon>
        <taxon>Pezizomycotina</taxon>
        <taxon>Sordariomycetes</taxon>
        <taxon>Sordariomycetidae</taxon>
        <taxon>Sordariales</taxon>
        <taxon>Lasiosphaeriaceae</taxon>
        <taxon>Bombardia</taxon>
    </lineage>
</organism>
<dbReference type="Gene3D" id="1.20.1070.10">
    <property type="entry name" value="Rhodopsin 7-helix transmembrane proteins"/>
    <property type="match status" value="1"/>
</dbReference>
<feature type="region of interest" description="Disordered" evidence="5">
    <location>
        <begin position="434"/>
        <end position="461"/>
    </location>
</feature>
<evidence type="ECO:0000256" key="2">
    <source>
        <dbReference type="ARBA" id="ARBA00022692"/>
    </source>
</evidence>
<evidence type="ECO:0000313" key="8">
    <source>
        <dbReference type="Proteomes" id="UP001174934"/>
    </source>
</evidence>
<keyword evidence="3 6" id="KW-1133">Transmembrane helix</keyword>
<accession>A0AA39WUE8</accession>
<feature type="transmembrane region" description="Helical" evidence="6">
    <location>
        <begin position="48"/>
        <end position="71"/>
    </location>
</feature>
<protein>
    <recommendedName>
        <fullName evidence="9">G-protein coupled receptors family 2 profile 2 domain-containing protein</fullName>
    </recommendedName>
</protein>
<dbReference type="PANTHER" id="PTHR23112:SF0">
    <property type="entry name" value="TRANSMEMBRANE PROTEIN 116"/>
    <property type="match status" value="1"/>
</dbReference>
<feature type="transmembrane region" description="Helical" evidence="6">
    <location>
        <begin position="183"/>
        <end position="204"/>
    </location>
</feature>
<name>A0AA39WUE8_9PEZI</name>
<feature type="transmembrane region" description="Helical" evidence="6">
    <location>
        <begin position="92"/>
        <end position="113"/>
    </location>
</feature>
<dbReference type="GO" id="GO:0005886">
    <property type="term" value="C:plasma membrane"/>
    <property type="evidence" value="ECO:0007669"/>
    <property type="project" value="TreeGrafter"/>
</dbReference>
<feature type="transmembrane region" description="Helical" evidence="6">
    <location>
        <begin position="405"/>
        <end position="426"/>
    </location>
</feature>
<evidence type="ECO:0000256" key="5">
    <source>
        <dbReference type="SAM" id="MobiDB-lite"/>
    </source>
</evidence>
<reference evidence="7" key="1">
    <citation type="submission" date="2023-06" db="EMBL/GenBank/DDBJ databases">
        <title>Genome-scale phylogeny and comparative genomics of the fungal order Sordariales.</title>
        <authorList>
            <consortium name="Lawrence Berkeley National Laboratory"/>
            <person name="Hensen N."/>
            <person name="Bonometti L."/>
            <person name="Westerberg I."/>
            <person name="Brannstrom I.O."/>
            <person name="Guillou S."/>
            <person name="Cros-Aarteil S."/>
            <person name="Calhoun S."/>
            <person name="Haridas S."/>
            <person name="Kuo A."/>
            <person name="Mondo S."/>
            <person name="Pangilinan J."/>
            <person name="Riley R."/>
            <person name="LaButti K."/>
            <person name="Andreopoulos B."/>
            <person name="Lipzen A."/>
            <person name="Chen C."/>
            <person name="Yanf M."/>
            <person name="Daum C."/>
            <person name="Ng V."/>
            <person name="Clum A."/>
            <person name="Steindorff A."/>
            <person name="Ohm R."/>
            <person name="Martin F."/>
            <person name="Silar P."/>
            <person name="Natvig D."/>
            <person name="Lalanne C."/>
            <person name="Gautier V."/>
            <person name="Ament-velasquez S.L."/>
            <person name="Kruys A."/>
            <person name="Hutchinson M.I."/>
            <person name="Powell A.J."/>
            <person name="Barry K."/>
            <person name="Miller A.N."/>
            <person name="Grigoriev I.V."/>
            <person name="Debuchy R."/>
            <person name="Gladieux P."/>
            <person name="Thoren M.H."/>
            <person name="Johannesson H."/>
        </authorList>
    </citation>
    <scope>NUCLEOTIDE SEQUENCE</scope>
    <source>
        <strain evidence="7">SMH3391-2</strain>
    </source>
</reference>
<feature type="transmembrane region" description="Helical" evidence="6">
    <location>
        <begin position="366"/>
        <end position="385"/>
    </location>
</feature>
<keyword evidence="8" id="KW-1185">Reference proteome</keyword>
<sequence length="461" mass="51962">MAILTEPQLSLEQIRQLLIIERVFGIISFLSQLSIFICYGLFKPLRTMPNTLLMLCSTTSLVFSVVVMIGYNGILAGEKSGLCQAQAMLSQWAMPSSAWWSLAMAINVLLVFLPKYRPRYTKRWYFLHLFICSGVQLLIALFLPFAGYDLWKSNHTKSFFYGPANVWCWITVDWVLFRLVNYIQVWFCFVTSLLIYIVIGIYVFRERNKLKQLCGDLDSNLRRNAPDHTAARAELSNIRTSTYNTITDNNHESQRRSPLHSTLPVLAHPINTGKLCCPPKTQPPSTISPSSTNNSGSIDSVPILSSLPPFPPQASIEILDTRPERPQNPDKPTLRSHRTAPKTFTSFLDRFGIEDPVKRAYLRSSALYSITLFITYLPSSINRFIQIQLRGPSPAFYGLNTAQAVAIPLGGIMNAVIFFTLSWPTFKNSVRDAMAGRGHSHHQQRDPVIELGGRGAEPRDG</sequence>
<feature type="transmembrane region" description="Helical" evidence="6">
    <location>
        <begin position="23"/>
        <end position="42"/>
    </location>
</feature>
<gene>
    <name evidence="7" type="ORF">B0T17DRAFT_600593</name>
</gene>
<keyword evidence="4 6" id="KW-0472">Membrane</keyword>
<dbReference type="Proteomes" id="UP001174934">
    <property type="component" value="Unassembled WGS sequence"/>
</dbReference>
<feature type="compositionally biased region" description="Low complexity" evidence="5">
    <location>
        <begin position="283"/>
        <end position="300"/>
    </location>
</feature>
<dbReference type="SUPFAM" id="SSF81321">
    <property type="entry name" value="Family A G protein-coupled receptor-like"/>
    <property type="match status" value="1"/>
</dbReference>
<evidence type="ECO:0000256" key="1">
    <source>
        <dbReference type="ARBA" id="ARBA00004141"/>
    </source>
</evidence>
<feature type="region of interest" description="Disordered" evidence="5">
    <location>
        <begin position="277"/>
        <end position="339"/>
    </location>
</feature>
<evidence type="ECO:0000256" key="4">
    <source>
        <dbReference type="ARBA" id="ARBA00023136"/>
    </source>
</evidence>
<feature type="transmembrane region" description="Helical" evidence="6">
    <location>
        <begin position="125"/>
        <end position="146"/>
    </location>
</feature>
<keyword evidence="2 6" id="KW-0812">Transmembrane</keyword>
<feature type="compositionally biased region" description="Basic and acidic residues" evidence="5">
    <location>
        <begin position="319"/>
        <end position="328"/>
    </location>
</feature>
<dbReference type="PANTHER" id="PTHR23112">
    <property type="entry name" value="G PROTEIN-COUPLED RECEPTOR 157-RELATED"/>
    <property type="match status" value="1"/>
</dbReference>